<evidence type="ECO:0000313" key="6">
    <source>
        <dbReference type="Ensembl" id="ENSCWAP00000022451.1"/>
    </source>
</evidence>
<dbReference type="SUPFAM" id="SSF48726">
    <property type="entry name" value="Immunoglobulin"/>
    <property type="match status" value="1"/>
</dbReference>
<dbReference type="AlphaFoldDB" id="A0A8C3X4R5"/>
<organism evidence="6 7">
    <name type="scientific">Catagonus wagneri</name>
    <name type="common">Chacoan peccary</name>
    <dbReference type="NCBI Taxonomy" id="51154"/>
    <lineage>
        <taxon>Eukaryota</taxon>
        <taxon>Metazoa</taxon>
        <taxon>Chordata</taxon>
        <taxon>Craniata</taxon>
        <taxon>Vertebrata</taxon>
        <taxon>Euteleostomi</taxon>
        <taxon>Mammalia</taxon>
        <taxon>Eutheria</taxon>
        <taxon>Laurasiatheria</taxon>
        <taxon>Artiodactyla</taxon>
        <taxon>Suina</taxon>
        <taxon>Tayassuidae</taxon>
        <taxon>Catagonus</taxon>
    </lineage>
</organism>
<keyword evidence="1 4" id="KW-0732">Signal</keyword>
<reference evidence="6" key="1">
    <citation type="submission" date="2025-08" db="UniProtKB">
        <authorList>
            <consortium name="Ensembl"/>
        </authorList>
    </citation>
    <scope>IDENTIFICATION</scope>
</reference>
<dbReference type="Gene3D" id="2.60.40.10">
    <property type="entry name" value="Immunoglobulins"/>
    <property type="match status" value="1"/>
</dbReference>
<protein>
    <recommendedName>
        <fullName evidence="5">Immunoglobulin domain-containing protein</fullName>
    </recommendedName>
</protein>
<dbReference type="FunFam" id="2.60.40.10:FF:000049">
    <property type="entry name" value="Leukocyte immunoglobulin-like receptor subfamily B member 1"/>
    <property type="match status" value="1"/>
</dbReference>
<dbReference type="Ensembl" id="ENSCWAT00000024344.1">
    <property type="protein sequence ID" value="ENSCWAP00000022451.1"/>
    <property type="gene ID" value="ENSCWAG00000017102.1"/>
</dbReference>
<feature type="domain" description="Immunoglobulin" evidence="5">
    <location>
        <begin position="34"/>
        <end position="118"/>
    </location>
</feature>
<keyword evidence="3" id="KW-0393">Immunoglobulin domain</keyword>
<evidence type="ECO:0000313" key="7">
    <source>
        <dbReference type="Proteomes" id="UP000694540"/>
    </source>
</evidence>
<dbReference type="InterPro" id="IPR013151">
    <property type="entry name" value="Immunoglobulin_dom"/>
</dbReference>
<feature type="chain" id="PRO_5034175464" description="Immunoglobulin domain-containing protein" evidence="4">
    <location>
        <begin position="17"/>
        <end position="132"/>
    </location>
</feature>
<evidence type="ECO:0000256" key="1">
    <source>
        <dbReference type="ARBA" id="ARBA00022729"/>
    </source>
</evidence>
<dbReference type="InterPro" id="IPR050412">
    <property type="entry name" value="Ig-like_Receptors_ImmuneReg"/>
</dbReference>
<dbReference type="PANTHER" id="PTHR11738:SF180">
    <property type="entry name" value="V-SET AND TRANSMEMBRANE DOMAIN-CONTAINING PROTEIN 1"/>
    <property type="match status" value="1"/>
</dbReference>
<proteinExistence type="predicted"/>
<feature type="signal peptide" evidence="4">
    <location>
        <begin position="1"/>
        <end position="16"/>
    </location>
</feature>
<sequence>MVSAVLSLLCLGLCLGSEDEMKNEKLPKPHLRALPGSEIERHSNVTFQCQSEVQNATFMLGKLQDSGYKQEQNTVGQHAEFLLVDLDPEDAGQYFCAYRTMASHEWSEKSDHLQLTVTDNLDGGRGSPPAKK</sequence>
<dbReference type="GeneTree" id="ENSGT01100000263478"/>
<keyword evidence="2" id="KW-1015">Disulfide bond</keyword>
<accession>A0A8C3X4R5</accession>
<dbReference type="Pfam" id="PF00047">
    <property type="entry name" value="ig"/>
    <property type="match status" value="1"/>
</dbReference>
<evidence type="ECO:0000256" key="4">
    <source>
        <dbReference type="SAM" id="SignalP"/>
    </source>
</evidence>
<evidence type="ECO:0000256" key="3">
    <source>
        <dbReference type="ARBA" id="ARBA00023319"/>
    </source>
</evidence>
<dbReference type="GO" id="GO:0005886">
    <property type="term" value="C:plasma membrane"/>
    <property type="evidence" value="ECO:0007669"/>
    <property type="project" value="TreeGrafter"/>
</dbReference>
<keyword evidence="7" id="KW-1185">Reference proteome</keyword>
<evidence type="ECO:0000259" key="5">
    <source>
        <dbReference type="SMART" id="SM00409"/>
    </source>
</evidence>
<dbReference type="InterPro" id="IPR003599">
    <property type="entry name" value="Ig_sub"/>
</dbReference>
<dbReference type="Proteomes" id="UP000694540">
    <property type="component" value="Unplaced"/>
</dbReference>
<dbReference type="GO" id="GO:0002764">
    <property type="term" value="P:immune response-regulating signaling pathway"/>
    <property type="evidence" value="ECO:0007669"/>
    <property type="project" value="TreeGrafter"/>
</dbReference>
<dbReference type="SMART" id="SM00409">
    <property type="entry name" value="IG"/>
    <property type="match status" value="1"/>
</dbReference>
<name>A0A8C3X4R5_9CETA</name>
<dbReference type="PANTHER" id="PTHR11738">
    <property type="entry name" value="MHC CLASS I NK CELL RECEPTOR"/>
    <property type="match status" value="1"/>
</dbReference>
<dbReference type="InterPro" id="IPR036179">
    <property type="entry name" value="Ig-like_dom_sf"/>
</dbReference>
<dbReference type="InterPro" id="IPR013783">
    <property type="entry name" value="Ig-like_fold"/>
</dbReference>
<reference evidence="6" key="2">
    <citation type="submission" date="2025-09" db="UniProtKB">
        <authorList>
            <consortium name="Ensembl"/>
        </authorList>
    </citation>
    <scope>IDENTIFICATION</scope>
</reference>
<evidence type="ECO:0000256" key="2">
    <source>
        <dbReference type="ARBA" id="ARBA00023157"/>
    </source>
</evidence>